<feature type="chain" id="PRO_5043406518" evidence="1">
    <location>
        <begin position="21"/>
        <end position="167"/>
    </location>
</feature>
<proteinExistence type="predicted"/>
<gene>
    <name evidence="2" type="ORF">NDU88_008061</name>
</gene>
<organism evidence="2 3">
    <name type="scientific">Pleurodeles waltl</name>
    <name type="common">Iberian ribbed newt</name>
    <dbReference type="NCBI Taxonomy" id="8319"/>
    <lineage>
        <taxon>Eukaryota</taxon>
        <taxon>Metazoa</taxon>
        <taxon>Chordata</taxon>
        <taxon>Craniata</taxon>
        <taxon>Vertebrata</taxon>
        <taxon>Euteleostomi</taxon>
        <taxon>Amphibia</taxon>
        <taxon>Batrachia</taxon>
        <taxon>Caudata</taxon>
        <taxon>Salamandroidea</taxon>
        <taxon>Salamandridae</taxon>
        <taxon>Pleurodelinae</taxon>
        <taxon>Pleurodeles</taxon>
    </lineage>
</organism>
<evidence type="ECO:0000256" key="1">
    <source>
        <dbReference type="SAM" id="SignalP"/>
    </source>
</evidence>
<keyword evidence="1" id="KW-0732">Signal</keyword>
<comment type="caution">
    <text evidence="2">The sequence shown here is derived from an EMBL/GenBank/DDBJ whole genome shotgun (WGS) entry which is preliminary data.</text>
</comment>
<feature type="signal peptide" evidence="1">
    <location>
        <begin position="1"/>
        <end position="20"/>
    </location>
</feature>
<evidence type="ECO:0000313" key="2">
    <source>
        <dbReference type="EMBL" id="KAJ1129695.1"/>
    </source>
</evidence>
<protein>
    <submittedName>
        <fullName evidence="2">Uncharacterized protein</fullName>
    </submittedName>
</protein>
<dbReference type="EMBL" id="JANPWB010000011">
    <property type="protein sequence ID" value="KAJ1129695.1"/>
    <property type="molecule type" value="Genomic_DNA"/>
</dbReference>
<dbReference type="AlphaFoldDB" id="A0AAV7PVK4"/>
<evidence type="ECO:0000313" key="3">
    <source>
        <dbReference type="Proteomes" id="UP001066276"/>
    </source>
</evidence>
<dbReference type="Proteomes" id="UP001066276">
    <property type="component" value="Chromosome 7"/>
</dbReference>
<sequence>MEAAAVLALCALAFPHPLHARVLRADEDGFAECSVFFKEQSPQDRAPCYQTLLDGALNPDGAAAAPPRIPLRESSVAPLPAMLHLTSLTAFLRVPLATTRGPGHHHRLPSLGDRESAGVWASLGSLLCNQQIVGSDLYLAAAIFLTWSQLTHVKSRLWHKTSVNNCY</sequence>
<reference evidence="2" key="1">
    <citation type="journal article" date="2022" name="bioRxiv">
        <title>Sequencing and chromosome-scale assembly of the giantPleurodeles waltlgenome.</title>
        <authorList>
            <person name="Brown T."/>
            <person name="Elewa A."/>
            <person name="Iarovenko S."/>
            <person name="Subramanian E."/>
            <person name="Araus A.J."/>
            <person name="Petzold A."/>
            <person name="Susuki M."/>
            <person name="Suzuki K.-i.T."/>
            <person name="Hayashi T."/>
            <person name="Toyoda A."/>
            <person name="Oliveira C."/>
            <person name="Osipova E."/>
            <person name="Leigh N.D."/>
            <person name="Simon A."/>
            <person name="Yun M.H."/>
        </authorList>
    </citation>
    <scope>NUCLEOTIDE SEQUENCE</scope>
    <source>
        <strain evidence="2">20211129_DDA</strain>
        <tissue evidence="2">Liver</tissue>
    </source>
</reference>
<keyword evidence="3" id="KW-1185">Reference proteome</keyword>
<accession>A0AAV7PVK4</accession>
<name>A0AAV7PVK4_PLEWA</name>